<feature type="domain" description="DUF3846" evidence="1">
    <location>
        <begin position="7"/>
        <end position="99"/>
    </location>
</feature>
<dbReference type="InterPro" id="IPR024559">
    <property type="entry name" value="DUF3846"/>
</dbReference>
<gene>
    <name evidence="2" type="ORF">L0N21_16805</name>
</gene>
<dbReference type="AlphaFoldDB" id="A0AAE3JVV8"/>
<dbReference type="Pfam" id="PF12957">
    <property type="entry name" value="DUF3846"/>
    <property type="match status" value="1"/>
</dbReference>
<organism evidence="2 3">
    <name type="scientific">Fusicatenibacter saccharivorans</name>
    <dbReference type="NCBI Taxonomy" id="1150298"/>
    <lineage>
        <taxon>Bacteria</taxon>
        <taxon>Bacillati</taxon>
        <taxon>Bacillota</taxon>
        <taxon>Clostridia</taxon>
        <taxon>Lachnospirales</taxon>
        <taxon>Lachnospiraceae</taxon>
        <taxon>Fusicatenibacter</taxon>
    </lineage>
</organism>
<evidence type="ECO:0000313" key="3">
    <source>
        <dbReference type="Proteomes" id="UP001199915"/>
    </source>
</evidence>
<protein>
    <recommendedName>
        <fullName evidence="1">DUF3846 domain-containing protein</fullName>
    </recommendedName>
</protein>
<evidence type="ECO:0000259" key="1">
    <source>
        <dbReference type="Pfam" id="PF12957"/>
    </source>
</evidence>
<dbReference type="RefSeq" id="WP_238033673.1">
    <property type="nucleotide sequence ID" value="NZ_JAKNFS010000032.1"/>
</dbReference>
<name>A0AAE3JVV8_9FIRM</name>
<proteinExistence type="predicted"/>
<comment type="caution">
    <text evidence="2">The sequence shown here is derived from an EMBL/GenBank/DDBJ whole genome shotgun (WGS) entry which is preliminary data.</text>
</comment>
<evidence type="ECO:0000313" key="2">
    <source>
        <dbReference type="EMBL" id="MCG4767148.1"/>
    </source>
</evidence>
<dbReference type="Proteomes" id="UP001199915">
    <property type="component" value="Unassembled WGS sequence"/>
</dbReference>
<accession>A0AAE3JVV8</accession>
<dbReference type="EMBL" id="JAKNFS010000032">
    <property type="protein sequence ID" value="MCG4767148.1"/>
    <property type="molecule type" value="Genomic_DNA"/>
</dbReference>
<reference evidence="2" key="1">
    <citation type="submission" date="2022-01" db="EMBL/GenBank/DDBJ databases">
        <title>Collection of gut derived symbiotic bacterial strains cultured from healthy donors.</title>
        <authorList>
            <person name="Lin H."/>
            <person name="Kohout C."/>
            <person name="Waligurski E."/>
            <person name="Pamer E.G."/>
        </authorList>
    </citation>
    <scope>NUCLEOTIDE SEQUENCE</scope>
    <source>
        <strain evidence="2">DFI.5.49</strain>
    </source>
</reference>
<sequence>MIDVIEGKTHSVDVFDLEDYQKFIHCQTIDIVSRTIGDREYEIICDDEGLSKRPALVSAVNNNGQPMLVGNLIVMGNSGGDEDMHEISFDEIQHLKKHFMHVVTKGSGPIHHYTLLCDVEFI</sequence>